<comment type="subcellular location">
    <subcellularLocation>
        <location evidence="1">Cell membrane</location>
        <topology evidence="1">Multi-pass membrane protein</topology>
    </subcellularLocation>
</comment>
<feature type="transmembrane region" description="Helical" evidence="7">
    <location>
        <begin position="154"/>
        <end position="176"/>
    </location>
</feature>
<dbReference type="Gene3D" id="3.30.70.100">
    <property type="match status" value="1"/>
</dbReference>
<evidence type="ECO:0000256" key="4">
    <source>
        <dbReference type="ARBA" id="ARBA00022692"/>
    </source>
</evidence>
<dbReference type="InterPro" id="IPR011014">
    <property type="entry name" value="MscS_channel_TM-2"/>
</dbReference>
<dbReference type="STRING" id="1173027.Mic7113_6117"/>
<dbReference type="Gene3D" id="2.30.30.60">
    <property type="match status" value="1"/>
</dbReference>
<proteinExistence type="inferred from homology"/>
<dbReference type="PANTHER" id="PTHR30221">
    <property type="entry name" value="SMALL-CONDUCTANCE MECHANOSENSITIVE CHANNEL"/>
    <property type="match status" value="1"/>
</dbReference>
<keyword evidence="6 7" id="KW-0472">Membrane</keyword>
<dbReference type="eggNOG" id="COG0668">
    <property type="taxonomic scope" value="Bacteria"/>
</dbReference>
<keyword evidence="12" id="KW-1185">Reference proteome</keyword>
<dbReference type="SUPFAM" id="SSF50182">
    <property type="entry name" value="Sm-like ribonucleoproteins"/>
    <property type="match status" value="1"/>
</dbReference>
<dbReference type="GO" id="GO:0005886">
    <property type="term" value="C:plasma membrane"/>
    <property type="evidence" value="ECO:0007669"/>
    <property type="project" value="UniProtKB-SubCell"/>
</dbReference>
<evidence type="ECO:0000256" key="6">
    <source>
        <dbReference type="ARBA" id="ARBA00023136"/>
    </source>
</evidence>
<dbReference type="PATRIC" id="fig|1173027.3.peg.6769"/>
<dbReference type="Proteomes" id="UP000010471">
    <property type="component" value="Chromosome"/>
</dbReference>
<dbReference type="PANTHER" id="PTHR30221:SF1">
    <property type="entry name" value="SMALL-CONDUCTANCE MECHANOSENSITIVE CHANNEL"/>
    <property type="match status" value="1"/>
</dbReference>
<dbReference type="Pfam" id="PF21088">
    <property type="entry name" value="MS_channel_1st"/>
    <property type="match status" value="1"/>
</dbReference>
<dbReference type="KEGG" id="mic:Mic7113_6117"/>
<dbReference type="SUPFAM" id="SSF82689">
    <property type="entry name" value="Mechanosensitive channel protein MscS (YggB), C-terminal domain"/>
    <property type="match status" value="1"/>
</dbReference>
<reference evidence="11 12" key="1">
    <citation type="submission" date="2012-06" db="EMBL/GenBank/DDBJ databases">
        <title>Finished chromosome of genome of Microcoleus sp. PCC 7113.</title>
        <authorList>
            <consortium name="US DOE Joint Genome Institute"/>
            <person name="Gugger M."/>
            <person name="Coursin T."/>
            <person name="Rippka R."/>
            <person name="Tandeau De Marsac N."/>
            <person name="Huntemann M."/>
            <person name="Wei C.-L."/>
            <person name="Han J."/>
            <person name="Detter J.C."/>
            <person name="Han C."/>
            <person name="Tapia R."/>
            <person name="Chen A."/>
            <person name="Kyrpides N."/>
            <person name="Mavromatis K."/>
            <person name="Markowitz V."/>
            <person name="Szeto E."/>
            <person name="Ivanova N."/>
            <person name="Pagani I."/>
            <person name="Pati A."/>
            <person name="Goodwin L."/>
            <person name="Nordberg H.P."/>
            <person name="Cantor M.N."/>
            <person name="Hua S.X."/>
            <person name="Woyke T."/>
            <person name="Kerfeld C.A."/>
        </authorList>
    </citation>
    <scope>NUCLEOTIDE SEQUENCE [LARGE SCALE GENOMIC DNA]</scope>
    <source>
        <strain evidence="11 12">PCC 7113</strain>
    </source>
</reference>
<dbReference type="EMBL" id="CP003630">
    <property type="protein sequence ID" value="AFZ21711.1"/>
    <property type="molecule type" value="Genomic_DNA"/>
</dbReference>
<dbReference type="InterPro" id="IPR049142">
    <property type="entry name" value="MS_channel_1st"/>
</dbReference>
<dbReference type="OrthoDB" id="9809206at2"/>
<evidence type="ECO:0000259" key="9">
    <source>
        <dbReference type="Pfam" id="PF21082"/>
    </source>
</evidence>
<dbReference type="HOGENOM" id="CLU_037945_0_1_3"/>
<sequence length="356" mass="40089">MMQWILPLALILGSLLAGLIFERFFLKKIKKLAARTDFFGYELIFEALHRKTLIWFFLGGLYAALLTVPLAPAISTLLQKIIAIVFLYTATLFLAKLAGDFVCLAGQKSKGGLPASSLLNNSVKTLVFVFGILMILQALGIPITPIIATLGIGSLAVALAFQDTLANLYAGLFLIISKQVKPNDYIKLTTGEEGYVTDITWRNTTIKELPNNLIIVPNKNLASAIFKNYHLPAKEIVFQVPVGVSYESDLDQIEQVTLNVAQEVMENVPGGVPEFKPFILYQEFGEFSINFTVFLRINEFFDQRLVKHEFIKRLHKRYREEGIEIPFPTRITYFKDFQQPKVENPTTGQTLKSWDS</sequence>
<keyword evidence="5 7" id="KW-1133">Transmembrane helix</keyword>
<evidence type="ECO:0000256" key="5">
    <source>
        <dbReference type="ARBA" id="ARBA00022989"/>
    </source>
</evidence>
<gene>
    <name evidence="11" type="ORF">Mic7113_6117</name>
</gene>
<feature type="transmembrane region" description="Helical" evidence="7">
    <location>
        <begin position="126"/>
        <end position="148"/>
    </location>
</feature>
<accession>K9WPH6</accession>
<protein>
    <submittedName>
        <fullName evidence="11">Small-conductance mechanosensitive channel</fullName>
    </submittedName>
</protein>
<name>K9WPH6_9CYAN</name>
<feature type="domain" description="Mechanosensitive ion channel transmembrane helices 2/3" evidence="10">
    <location>
        <begin position="125"/>
        <end position="162"/>
    </location>
</feature>
<dbReference type="InterPro" id="IPR011066">
    <property type="entry name" value="MscS_channel_C_sf"/>
</dbReference>
<dbReference type="InterPro" id="IPR006685">
    <property type="entry name" value="MscS_channel_2nd"/>
</dbReference>
<dbReference type="GO" id="GO:0008381">
    <property type="term" value="F:mechanosensitive monoatomic ion channel activity"/>
    <property type="evidence" value="ECO:0007669"/>
    <property type="project" value="InterPro"/>
</dbReference>
<evidence type="ECO:0000313" key="11">
    <source>
        <dbReference type="EMBL" id="AFZ21711.1"/>
    </source>
</evidence>
<evidence type="ECO:0000256" key="7">
    <source>
        <dbReference type="SAM" id="Phobius"/>
    </source>
</evidence>
<comment type="similarity">
    <text evidence="2">Belongs to the MscS (TC 1.A.23) family.</text>
</comment>
<feature type="transmembrane region" description="Helical" evidence="7">
    <location>
        <begin position="81"/>
        <end position="105"/>
    </location>
</feature>
<evidence type="ECO:0000256" key="2">
    <source>
        <dbReference type="ARBA" id="ARBA00008017"/>
    </source>
</evidence>
<dbReference type="AlphaFoldDB" id="K9WPH6"/>
<dbReference type="Gene3D" id="1.10.287.1260">
    <property type="match status" value="1"/>
</dbReference>
<dbReference type="InterPro" id="IPR010920">
    <property type="entry name" value="LSM_dom_sf"/>
</dbReference>
<feature type="transmembrane region" description="Helical" evidence="7">
    <location>
        <begin position="53"/>
        <end position="75"/>
    </location>
</feature>
<dbReference type="Pfam" id="PF21082">
    <property type="entry name" value="MS_channel_3rd"/>
    <property type="match status" value="1"/>
</dbReference>
<evidence type="ECO:0000259" key="10">
    <source>
        <dbReference type="Pfam" id="PF21088"/>
    </source>
</evidence>
<dbReference type="InterPro" id="IPR049278">
    <property type="entry name" value="MS_channel_C"/>
</dbReference>
<evidence type="ECO:0000313" key="12">
    <source>
        <dbReference type="Proteomes" id="UP000010471"/>
    </source>
</evidence>
<dbReference type="RefSeq" id="WP_015185840.1">
    <property type="nucleotide sequence ID" value="NC_019738.1"/>
</dbReference>
<keyword evidence="4 7" id="KW-0812">Transmembrane</keyword>
<feature type="domain" description="Mechanosensitive ion channel MscS" evidence="8">
    <location>
        <begin position="163"/>
        <end position="230"/>
    </location>
</feature>
<evidence type="ECO:0000256" key="3">
    <source>
        <dbReference type="ARBA" id="ARBA00022475"/>
    </source>
</evidence>
<dbReference type="InterPro" id="IPR023408">
    <property type="entry name" value="MscS_beta-dom_sf"/>
</dbReference>
<feature type="domain" description="Mechanosensitive ion channel MscS C-terminal" evidence="9">
    <location>
        <begin position="240"/>
        <end position="325"/>
    </location>
</feature>
<evidence type="ECO:0000259" key="8">
    <source>
        <dbReference type="Pfam" id="PF00924"/>
    </source>
</evidence>
<dbReference type="Pfam" id="PF00924">
    <property type="entry name" value="MS_channel_2nd"/>
    <property type="match status" value="1"/>
</dbReference>
<dbReference type="InterPro" id="IPR045275">
    <property type="entry name" value="MscS_archaea/bacteria_type"/>
</dbReference>
<evidence type="ECO:0000256" key="1">
    <source>
        <dbReference type="ARBA" id="ARBA00004651"/>
    </source>
</evidence>
<feature type="transmembrane region" description="Helical" evidence="7">
    <location>
        <begin position="6"/>
        <end position="26"/>
    </location>
</feature>
<keyword evidence="3" id="KW-1003">Cell membrane</keyword>
<organism evidence="11 12">
    <name type="scientific">Allocoleopsis franciscana PCC 7113</name>
    <dbReference type="NCBI Taxonomy" id="1173027"/>
    <lineage>
        <taxon>Bacteria</taxon>
        <taxon>Bacillati</taxon>
        <taxon>Cyanobacteriota</taxon>
        <taxon>Cyanophyceae</taxon>
        <taxon>Coleofasciculales</taxon>
        <taxon>Coleofasciculaceae</taxon>
        <taxon>Allocoleopsis</taxon>
        <taxon>Allocoleopsis franciscana</taxon>
    </lineage>
</organism>
<dbReference type="SUPFAM" id="SSF82861">
    <property type="entry name" value="Mechanosensitive channel protein MscS (YggB), transmembrane region"/>
    <property type="match status" value="1"/>
</dbReference>